<sequence>MFIICYYCFASIALFACLAALTHAEPPLPQNQYLPPNQAPQAPSNNYLPPTQNYQTPSNNYLPPQRAAAPPSNSYGAPVAQPQSNYGAPSLTSAIFKGQNGGGASSGYGGGNGGGYGGQRDEEQYGPAKYEFKYDVQDYESGNDFGHMESRDGDLAVGRYYVLLPDGRKQIVEYEADQNGYRPTIRYEQTGNGNGNGNGGRNSGYNNGGGAGGYDNNAQGKFGGYQ</sequence>
<feature type="compositionally biased region" description="Gly residues" evidence="3">
    <location>
        <begin position="192"/>
        <end position="213"/>
    </location>
</feature>
<dbReference type="PROSITE" id="PS51155">
    <property type="entry name" value="CHIT_BIND_RR_2"/>
    <property type="match status" value="1"/>
</dbReference>
<keyword evidence="4" id="KW-0732">Signal</keyword>
<feature type="compositionally biased region" description="Polar residues" evidence="3">
    <location>
        <begin position="47"/>
        <end position="62"/>
    </location>
</feature>
<dbReference type="GO" id="GO:0042302">
    <property type="term" value="F:structural constituent of cuticle"/>
    <property type="evidence" value="ECO:0007669"/>
    <property type="project" value="UniProtKB-UniRule"/>
</dbReference>
<feature type="compositionally biased region" description="Low complexity" evidence="3">
    <location>
        <begin position="31"/>
        <end position="46"/>
    </location>
</feature>
<dbReference type="PANTHER" id="PTHR12236">
    <property type="entry name" value="STRUCTURAL CONTITUENT OF CUTICLE"/>
    <property type="match status" value="1"/>
</dbReference>
<evidence type="ECO:0000313" key="5">
    <source>
        <dbReference type="Proteomes" id="UP000504634"/>
    </source>
</evidence>
<evidence type="ECO:0000256" key="2">
    <source>
        <dbReference type="PROSITE-ProRule" id="PRU00497"/>
    </source>
</evidence>
<proteinExistence type="predicted"/>
<keyword evidence="5" id="KW-1185">Reference proteome</keyword>
<feature type="compositionally biased region" description="Polar residues" evidence="3">
    <location>
        <begin position="71"/>
        <end position="83"/>
    </location>
</feature>
<evidence type="ECO:0000256" key="1">
    <source>
        <dbReference type="ARBA" id="ARBA00022460"/>
    </source>
</evidence>
<dbReference type="PANTHER" id="PTHR12236:SF98">
    <property type="entry name" value="CUTICULAR PROTEIN 56F"/>
    <property type="match status" value="1"/>
</dbReference>
<keyword evidence="1 2" id="KW-0193">Cuticle</keyword>
<feature type="region of interest" description="Disordered" evidence="3">
    <location>
        <begin position="182"/>
        <end position="226"/>
    </location>
</feature>
<dbReference type="AlphaFoldDB" id="A0A6J2THX8"/>
<dbReference type="PROSITE" id="PS00233">
    <property type="entry name" value="CHIT_BIND_RR_1"/>
    <property type="match status" value="1"/>
</dbReference>
<dbReference type="Pfam" id="PF00379">
    <property type="entry name" value="Chitin_bind_4"/>
    <property type="match status" value="1"/>
</dbReference>
<gene>
    <name evidence="6" type="primary">LOC115624910</name>
</gene>
<dbReference type="Proteomes" id="UP000504634">
    <property type="component" value="Unplaced"/>
</dbReference>
<dbReference type="InterPro" id="IPR000618">
    <property type="entry name" value="Insect_cuticle"/>
</dbReference>
<dbReference type="RefSeq" id="XP_030375619.1">
    <property type="nucleotide sequence ID" value="XM_030519759.1"/>
</dbReference>
<dbReference type="GO" id="GO:0031012">
    <property type="term" value="C:extracellular matrix"/>
    <property type="evidence" value="ECO:0007669"/>
    <property type="project" value="TreeGrafter"/>
</dbReference>
<accession>A0A6J2THX8</accession>
<evidence type="ECO:0000256" key="4">
    <source>
        <dbReference type="SAM" id="SignalP"/>
    </source>
</evidence>
<reference evidence="6" key="1">
    <citation type="submission" date="2025-08" db="UniProtKB">
        <authorList>
            <consortium name="RefSeq"/>
        </authorList>
    </citation>
    <scope>IDENTIFICATION</scope>
    <source>
        <strain evidence="6">11010-0011.00</strain>
        <tissue evidence="6">Whole body</tissue>
    </source>
</reference>
<feature type="signal peptide" evidence="4">
    <location>
        <begin position="1"/>
        <end position="24"/>
    </location>
</feature>
<evidence type="ECO:0000313" key="6">
    <source>
        <dbReference type="RefSeq" id="XP_030375619.1"/>
    </source>
</evidence>
<dbReference type="GO" id="GO:0005615">
    <property type="term" value="C:extracellular space"/>
    <property type="evidence" value="ECO:0007669"/>
    <property type="project" value="TreeGrafter"/>
</dbReference>
<feature type="chain" id="PRO_5026791416" evidence="4">
    <location>
        <begin position="25"/>
        <end position="226"/>
    </location>
</feature>
<dbReference type="CTD" id="37299"/>
<dbReference type="OrthoDB" id="6428372at2759"/>
<organism evidence="5 6">
    <name type="scientific">Drosophila lebanonensis</name>
    <name type="common">Fruit fly</name>
    <name type="synonym">Scaptodrosophila lebanonensis</name>
    <dbReference type="NCBI Taxonomy" id="7225"/>
    <lineage>
        <taxon>Eukaryota</taxon>
        <taxon>Metazoa</taxon>
        <taxon>Ecdysozoa</taxon>
        <taxon>Arthropoda</taxon>
        <taxon>Hexapoda</taxon>
        <taxon>Insecta</taxon>
        <taxon>Pterygota</taxon>
        <taxon>Neoptera</taxon>
        <taxon>Endopterygota</taxon>
        <taxon>Diptera</taxon>
        <taxon>Brachycera</taxon>
        <taxon>Muscomorpha</taxon>
        <taxon>Ephydroidea</taxon>
        <taxon>Drosophilidae</taxon>
        <taxon>Scaptodrosophila</taxon>
    </lineage>
</organism>
<feature type="region of interest" description="Disordered" evidence="3">
    <location>
        <begin position="31"/>
        <end position="83"/>
    </location>
</feature>
<dbReference type="InterPro" id="IPR051217">
    <property type="entry name" value="Insect_Cuticle_Struc_Prot"/>
</dbReference>
<name>A0A6J2THX8_DROLE</name>
<dbReference type="InterPro" id="IPR031311">
    <property type="entry name" value="CHIT_BIND_RR_consensus"/>
</dbReference>
<dbReference type="GeneID" id="115624910"/>
<evidence type="ECO:0000256" key="3">
    <source>
        <dbReference type="SAM" id="MobiDB-lite"/>
    </source>
</evidence>
<protein>
    <submittedName>
        <fullName evidence="6">Pro-resilin</fullName>
    </submittedName>
</protein>